<dbReference type="AlphaFoldDB" id="A0AAV0B4L8"/>
<gene>
    <name evidence="2" type="ORF">PPACK8108_LOCUS14127</name>
</gene>
<reference evidence="2" key="1">
    <citation type="submission" date="2022-06" db="EMBL/GenBank/DDBJ databases">
        <authorList>
            <consortium name="SYNGENTA / RWTH Aachen University"/>
        </authorList>
    </citation>
    <scope>NUCLEOTIDE SEQUENCE</scope>
</reference>
<dbReference type="Proteomes" id="UP001153365">
    <property type="component" value="Unassembled WGS sequence"/>
</dbReference>
<feature type="compositionally biased region" description="Polar residues" evidence="1">
    <location>
        <begin position="1"/>
        <end position="16"/>
    </location>
</feature>
<protein>
    <recommendedName>
        <fullName evidence="4">F-box domain-containing protein</fullName>
    </recommendedName>
</protein>
<feature type="region of interest" description="Disordered" evidence="1">
    <location>
        <begin position="446"/>
        <end position="528"/>
    </location>
</feature>
<evidence type="ECO:0000256" key="1">
    <source>
        <dbReference type="SAM" id="MobiDB-lite"/>
    </source>
</evidence>
<feature type="compositionally biased region" description="Basic residues" evidence="1">
    <location>
        <begin position="508"/>
        <end position="528"/>
    </location>
</feature>
<evidence type="ECO:0000313" key="3">
    <source>
        <dbReference type="Proteomes" id="UP001153365"/>
    </source>
</evidence>
<evidence type="ECO:0000313" key="2">
    <source>
        <dbReference type="EMBL" id="CAH7681521.1"/>
    </source>
</evidence>
<feature type="compositionally biased region" description="Basic and acidic residues" evidence="1">
    <location>
        <begin position="462"/>
        <end position="482"/>
    </location>
</feature>
<dbReference type="EMBL" id="CALTRL010003606">
    <property type="protein sequence ID" value="CAH7681521.1"/>
    <property type="molecule type" value="Genomic_DNA"/>
</dbReference>
<sequence length="528" mass="60674">MANLLAPTQASGSNSKEVSKNKQPEASIRPLRASGQKSAAASSPIIKSTLTSIKKPTNKPSLAHPDMPSPAQKRHPAQMISTECPKDFQHAKVPRVLMASTFKKVPWFNQLSASGKHLIPDMTSVAFLPDASQSLLPTKNEDKNLNDHAFNNKYYNVLCEGYQLEIDGDDIEGTSPDEEEEEEVNSMFYDGNYGDLYDLESESDKMKKWGKLLKEARQSINVYGKILFESKGRDQYQEDQVPSAINLLIDFIRDPPCSIHHLSMTRIPDYLMDSVINQVSARDLSAEQPDQNRPSRLEQKRWRYLIKLKLDCLLIFKRSAMRRQSKHQGRVLSQTNGIGMIQNNWGYYQVVQQLRDFKPSHQETKPPKNKQLYLEMLNLLDKGIQLEQLKKYHKLRPDGQTGEVKDEPYWRYLRLPTAWLKLRFIHEEYGYGQRSRREPEFVLAQSGDWSATDGNDGESIAAEDRDKRTEEQRIQDKEDKGLPKKKKKKKKEAEQGAENSGINNNNNNKKKKINKNKDNKNKKKNNKK</sequence>
<name>A0AAV0B4L8_PHAPC</name>
<evidence type="ECO:0008006" key="4">
    <source>
        <dbReference type="Google" id="ProtNLM"/>
    </source>
</evidence>
<proteinExistence type="predicted"/>
<accession>A0AAV0B4L8</accession>
<feature type="compositionally biased region" description="Polar residues" evidence="1">
    <location>
        <begin position="45"/>
        <end position="60"/>
    </location>
</feature>
<keyword evidence="3" id="KW-1185">Reference proteome</keyword>
<comment type="caution">
    <text evidence="2">The sequence shown here is derived from an EMBL/GenBank/DDBJ whole genome shotgun (WGS) entry which is preliminary data.</text>
</comment>
<organism evidence="2 3">
    <name type="scientific">Phakopsora pachyrhizi</name>
    <name type="common">Asian soybean rust disease fungus</name>
    <dbReference type="NCBI Taxonomy" id="170000"/>
    <lineage>
        <taxon>Eukaryota</taxon>
        <taxon>Fungi</taxon>
        <taxon>Dikarya</taxon>
        <taxon>Basidiomycota</taxon>
        <taxon>Pucciniomycotina</taxon>
        <taxon>Pucciniomycetes</taxon>
        <taxon>Pucciniales</taxon>
        <taxon>Phakopsoraceae</taxon>
        <taxon>Phakopsora</taxon>
    </lineage>
</organism>
<feature type="region of interest" description="Disordered" evidence="1">
    <location>
        <begin position="1"/>
        <end position="74"/>
    </location>
</feature>